<evidence type="ECO:0000256" key="4">
    <source>
        <dbReference type="ARBA" id="ARBA00022801"/>
    </source>
</evidence>
<evidence type="ECO:0000256" key="7">
    <source>
        <dbReference type="ARBA" id="ARBA00043224"/>
    </source>
</evidence>
<reference evidence="9 10" key="1">
    <citation type="journal article" date="2007" name="Science">
        <title>Sea anemone genome reveals ancestral eumetazoan gene repertoire and genomic organization.</title>
        <authorList>
            <person name="Putnam N.H."/>
            <person name="Srivastava M."/>
            <person name="Hellsten U."/>
            <person name="Dirks B."/>
            <person name="Chapman J."/>
            <person name="Salamov A."/>
            <person name="Terry A."/>
            <person name="Shapiro H."/>
            <person name="Lindquist E."/>
            <person name="Kapitonov V.V."/>
            <person name="Jurka J."/>
            <person name="Genikhovich G."/>
            <person name="Grigoriev I.V."/>
            <person name="Lucas S.M."/>
            <person name="Steele R.E."/>
            <person name="Finnerty J.R."/>
            <person name="Technau U."/>
            <person name="Martindale M.Q."/>
            <person name="Rokhsar D.S."/>
        </authorList>
    </citation>
    <scope>NUCLEOTIDE SEQUENCE [LARGE SCALE GENOMIC DNA]</scope>
    <source>
        <strain evidence="10">CH2 X CH6</strain>
    </source>
</reference>
<dbReference type="STRING" id="45351.A7RVL0"/>
<dbReference type="GO" id="GO:0019363">
    <property type="term" value="P:pyridine nucleotide biosynthetic process"/>
    <property type="evidence" value="ECO:0007669"/>
    <property type="project" value="UniProtKB-KW"/>
</dbReference>
<dbReference type="InterPro" id="IPR052347">
    <property type="entry name" value="Isochorismatase_Nicotinamidase"/>
</dbReference>
<dbReference type="SUPFAM" id="SSF52499">
    <property type="entry name" value="Isochorismatase-like hydrolases"/>
    <property type="match status" value="1"/>
</dbReference>
<dbReference type="InterPro" id="IPR036380">
    <property type="entry name" value="Isochorismatase-like_sf"/>
</dbReference>
<evidence type="ECO:0000256" key="5">
    <source>
        <dbReference type="ARBA" id="ARBA00037900"/>
    </source>
</evidence>
<keyword evidence="2" id="KW-0662">Pyridine nucleotide biosynthesis</keyword>
<evidence type="ECO:0000259" key="8">
    <source>
        <dbReference type="Pfam" id="PF00857"/>
    </source>
</evidence>
<evidence type="ECO:0000256" key="1">
    <source>
        <dbReference type="ARBA" id="ARBA00006336"/>
    </source>
</evidence>
<evidence type="ECO:0000256" key="2">
    <source>
        <dbReference type="ARBA" id="ARBA00022642"/>
    </source>
</evidence>
<dbReference type="PANTHER" id="PTHR11080">
    <property type="entry name" value="PYRAZINAMIDASE/NICOTINAMIDASE"/>
    <property type="match status" value="1"/>
</dbReference>
<dbReference type="GO" id="GO:0008936">
    <property type="term" value="F:nicotinamidase activity"/>
    <property type="evidence" value="ECO:0007669"/>
    <property type="project" value="UniProtKB-EC"/>
</dbReference>
<comment type="pathway">
    <text evidence="5">Cofactor biosynthesis; nicotinate biosynthesis; nicotinate from nicotinamide: step 1/1.</text>
</comment>
<dbReference type="GO" id="GO:0046872">
    <property type="term" value="F:metal ion binding"/>
    <property type="evidence" value="ECO:0007669"/>
    <property type="project" value="UniProtKB-KW"/>
</dbReference>
<proteinExistence type="inferred from homology"/>
<name>A7RVL0_NEMVE</name>
<dbReference type="HOGENOM" id="CLU_068979_13_1_1"/>
<protein>
    <recommendedName>
        <fullName evidence="6">nicotinamidase</fullName>
        <ecNumber evidence="6">3.5.1.19</ecNumber>
    </recommendedName>
    <alternativeName>
        <fullName evidence="7">Nicotinamide deamidase</fullName>
    </alternativeName>
</protein>
<accession>A7RVL0</accession>
<keyword evidence="3" id="KW-0479">Metal-binding</keyword>
<dbReference type="Gene3D" id="3.40.50.850">
    <property type="entry name" value="Isochorismatase-like"/>
    <property type="match status" value="1"/>
</dbReference>
<feature type="non-terminal residue" evidence="9">
    <location>
        <position position="1"/>
    </location>
</feature>
<dbReference type="InterPro" id="IPR000868">
    <property type="entry name" value="Isochorismatase-like_dom"/>
</dbReference>
<dbReference type="EC" id="3.5.1.19" evidence="6"/>
<evidence type="ECO:0000256" key="6">
    <source>
        <dbReference type="ARBA" id="ARBA00039017"/>
    </source>
</evidence>
<evidence type="ECO:0000313" key="9">
    <source>
        <dbReference type="EMBL" id="EDO44402.1"/>
    </source>
</evidence>
<dbReference type="CDD" id="cd01011">
    <property type="entry name" value="nicotinamidase"/>
    <property type="match status" value="1"/>
</dbReference>
<comment type="similarity">
    <text evidence="1">Belongs to the isochorismatase family.</text>
</comment>
<feature type="domain" description="Isochorismatase-like" evidence="8">
    <location>
        <begin position="1"/>
        <end position="217"/>
    </location>
</feature>
<evidence type="ECO:0000256" key="3">
    <source>
        <dbReference type="ARBA" id="ARBA00022723"/>
    </source>
</evidence>
<dbReference type="KEGG" id="nve:5516397"/>
<dbReference type="InParanoid" id="A7RVL0"/>
<dbReference type="OMA" id="YDVPHER"/>
<dbReference type="PANTHER" id="PTHR11080:SF2">
    <property type="entry name" value="LD05707P"/>
    <property type="match status" value="1"/>
</dbReference>
<dbReference type="Pfam" id="PF00857">
    <property type="entry name" value="Isochorismatase"/>
    <property type="match status" value="1"/>
</dbReference>
<gene>
    <name evidence="9" type="ORF">NEMVEDRAFT_v1g94959</name>
</gene>
<evidence type="ECO:0000313" key="10">
    <source>
        <dbReference type="Proteomes" id="UP000001593"/>
    </source>
</evidence>
<sequence length="228" mass="25042">ALIVVDVQNDFISGSLALKNCPAGEDGYQVIAPINGLLKKDLFDVVAYTLDWHPADHCSFIDNVGLYPVDPSSPTQANAAKVYDTIIYAKPKPIKQVLWPSHCVIDSWGAELHQDLKAPEKNNIITRKGFDSDLDSYSAFWNNGRLSQTNLFLNLLAHNITNVYVCGLALDYCVQFTALDAATHGFKTYVIEDATAFISHGGLGTAKEKFRESGVILIKCSDVMKKST</sequence>
<dbReference type="PhylomeDB" id="A7RVL0"/>
<organism evidence="9 10">
    <name type="scientific">Nematostella vectensis</name>
    <name type="common">Starlet sea anemone</name>
    <dbReference type="NCBI Taxonomy" id="45351"/>
    <lineage>
        <taxon>Eukaryota</taxon>
        <taxon>Metazoa</taxon>
        <taxon>Cnidaria</taxon>
        <taxon>Anthozoa</taxon>
        <taxon>Hexacorallia</taxon>
        <taxon>Actiniaria</taxon>
        <taxon>Edwardsiidae</taxon>
        <taxon>Nematostella</taxon>
    </lineage>
</organism>
<dbReference type="eggNOG" id="KOG4003">
    <property type="taxonomic scope" value="Eukaryota"/>
</dbReference>
<keyword evidence="4" id="KW-0378">Hydrolase</keyword>
<dbReference type="AlphaFoldDB" id="A7RVL0"/>
<keyword evidence="10" id="KW-1185">Reference proteome</keyword>
<dbReference type="EMBL" id="DS469544">
    <property type="protein sequence ID" value="EDO44402.1"/>
    <property type="molecule type" value="Genomic_DNA"/>
</dbReference>
<dbReference type="Proteomes" id="UP000001593">
    <property type="component" value="Unassembled WGS sequence"/>
</dbReference>
<dbReference type="OrthoDB" id="167809at2759"/>